<evidence type="ECO:0000256" key="3">
    <source>
        <dbReference type="ARBA" id="ARBA00023163"/>
    </source>
</evidence>
<keyword evidence="3" id="KW-0804">Transcription</keyword>
<dbReference type="PRINTS" id="PR00455">
    <property type="entry name" value="HTHTETR"/>
</dbReference>
<keyword evidence="7" id="KW-1185">Reference proteome</keyword>
<dbReference type="SUPFAM" id="SSF46689">
    <property type="entry name" value="Homeodomain-like"/>
    <property type="match status" value="1"/>
</dbReference>
<dbReference type="InterPro" id="IPR009057">
    <property type="entry name" value="Homeodomain-like_sf"/>
</dbReference>
<sequence>MSIVKGTGKRAEKARLTRRRILAAAERLFIEHGYGATTVQDVADAAGVAVQTIYFSFGNKRTLMKELVDVVIAGDDEPVATLERQWFHDAVGAPSAAELLERYTAGTAGILARLAPVLKVAESAAATDPELAELWRSEEDPRYTVNAEAARALVTKPDAAEGIGAEYAADVLYGLTSPELFLVMVQTRGWSNEQWRGWTLANLRTQLCETPAGNPPEATR</sequence>
<protein>
    <submittedName>
        <fullName evidence="6">Helix-turn-helix domain-containing protein</fullName>
    </submittedName>
</protein>
<evidence type="ECO:0000256" key="1">
    <source>
        <dbReference type="ARBA" id="ARBA00023015"/>
    </source>
</evidence>
<evidence type="ECO:0000313" key="7">
    <source>
        <dbReference type="Proteomes" id="UP001171902"/>
    </source>
</evidence>
<keyword evidence="2 4" id="KW-0238">DNA-binding</keyword>
<reference evidence="6" key="1">
    <citation type="submission" date="2023-06" db="EMBL/GenBank/DDBJ databases">
        <title>Gycomyces niveus sp.nov., a novel actinomycete isolated from soil in Shouguang.</title>
        <authorList>
            <person name="Yang X."/>
            <person name="Zhao J."/>
        </authorList>
    </citation>
    <scope>NUCLEOTIDE SEQUENCE</scope>
    <source>
        <strain evidence="6">NEAU C2</strain>
    </source>
</reference>
<name>A0ABT7YWX7_9ACTN</name>
<evidence type="ECO:0000313" key="6">
    <source>
        <dbReference type="EMBL" id="MDN3243145.1"/>
    </source>
</evidence>
<dbReference type="PANTHER" id="PTHR30055">
    <property type="entry name" value="HTH-TYPE TRANSCRIPTIONAL REGULATOR RUTR"/>
    <property type="match status" value="1"/>
</dbReference>
<proteinExistence type="predicted"/>
<feature type="domain" description="HTH tetR-type" evidence="5">
    <location>
        <begin position="15"/>
        <end position="75"/>
    </location>
</feature>
<dbReference type="InterPro" id="IPR050109">
    <property type="entry name" value="HTH-type_TetR-like_transc_reg"/>
</dbReference>
<dbReference type="Proteomes" id="UP001171902">
    <property type="component" value="Unassembled WGS sequence"/>
</dbReference>
<dbReference type="Pfam" id="PF00440">
    <property type="entry name" value="TetR_N"/>
    <property type="match status" value="1"/>
</dbReference>
<feature type="DNA-binding region" description="H-T-H motif" evidence="4">
    <location>
        <begin position="38"/>
        <end position="57"/>
    </location>
</feature>
<dbReference type="EMBL" id="JAUEMJ010000011">
    <property type="protein sequence ID" value="MDN3243145.1"/>
    <property type="molecule type" value="Genomic_DNA"/>
</dbReference>
<dbReference type="Gene3D" id="1.10.357.10">
    <property type="entry name" value="Tetracycline Repressor, domain 2"/>
    <property type="match status" value="1"/>
</dbReference>
<dbReference type="PANTHER" id="PTHR30055:SF234">
    <property type="entry name" value="HTH-TYPE TRANSCRIPTIONAL REGULATOR BETI"/>
    <property type="match status" value="1"/>
</dbReference>
<evidence type="ECO:0000256" key="2">
    <source>
        <dbReference type="ARBA" id="ARBA00023125"/>
    </source>
</evidence>
<comment type="caution">
    <text evidence="6">The sequence shown here is derived from an EMBL/GenBank/DDBJ whole genome shotgun (WGS) entry which is preliminary data.</text>
</comment>
<dbReference type="Gene3D" id="1.10.10.60">
    <property type="entry name" value="Homeodomain-like"/>
    <property type="match status" value="1"/>
</dbReference>
<organism evidence="6 7">
    <name type="scientific">Glycomyces tritici</name>
    <dbReference type="NCBI Taxonomy" id="2665176"/>
    <lineage>
        <taxon>Bacteria</taxon>
        <taxon>Bacillati</taxon>
        <taxon>Actinomycetota</taxon>
        <taxon>Actinomycetes</taxon>
        <taxon>Glycomycetales</taxon>
        <taxon>Glycomycetaceae</taxon>
        <taxon>Glycomyces</taxon>
    </lineage>
</organism>
<dbReference type="RefSeq" id="WP_289959704.1">
    <property type="nucleotide sequence ID" value="NZ_JAUEMJ010000011.1"/>
</dbReference>
<evidence type="ECO:0000256" key="4">
    <source>
        <dbReference type="PROSITE-ProRule" id="PRU00335"/>
    </source>
</evidence>
<evidence type="ECO:0000259" key="5">
    <source>
        <dbReference type="PROSITE" id="PS50977"/>
    </source>
</evidence>
<keyword evidence="1" id="KW-0805">Transcription regulation</keyword>
<dbReference type="PROSITE" id="PS50977">
    <property type="entry name" value="HTH_TETR_2"/>
    <property type="match status" value="1"/>
</dbReference>
<gene>
    <name evidence="6" type="ORF">QWI33_25710</name>
</gene>
<accession>A0ABT7YWX7</accession>
<dbReference type="InterPro" id="IPR001647">
    <property type="entry name" value="HTH_TetR"/>
</dbReference>